<name>A0ABX7TJA4_STRCY</name>
<evidence type="ECO:0000313" key="8">
    <source>
        <dbReference type="Proteomes" id="UP000663908"/>
    </source>
</evidence>
<feature type="domain" description="Erythromycin biosynthesis protein CIII-like C-terminal" evidence="5">
    <location>
        <begin position="263"/>
        <end position="403"/>
    </location>
</feature>
<dbReference type="InterPro" id="IPR010610">
    <property type="entry name" value="EryCIII-like_C"/>
</dbReference>
<dbReference type="Pfam" id="PF06722">
    <property type="entry name" value="EryCIII-like_C"/>
    <property type="match status" value="1"/>
</dbReference>
<dbReference type="EC" id="2.4.1.278" evidence="7"/>
<dbReference type="PANTHER" id="PTHR48050:SF13">
    <property type="entry name" value="STEROL 3-BETA-GLUCOSYLTRANSFERASE UGT80A2"/>
    <property type="match status" value="1"/>
</dbReference>
<feature type="region of interest" description="Disordered" evidence="4">
    <location>
        <begin position="392"/>
        <end position="411"/>
    </location>
</feature>
<dbReference type="InterPro" id="IPR048284">
    <property type="entry name" value="EryCIII-like_N"/>
</dbReference>
<dbReference type="Gene3D" id="3.40.50.2000">
    <property type="entry name" value="Glycogen Phosphorylase B"/>
    <property type="match status" value="2"/>
</dbReference>
<dbReference type="InterPro" id="IPR002213">
    <property type="entry name" value="UDP_glucos_trans"/>
</dbReference>
<dbReference type="Pfam" id="PF21036">
    <property type="entry name" value="EryCIII-like_N"/>
    <property type="match status" value="1"/>
</dbReference>
<gene>
    <name evidence="7" type="primary">eryCIII3</name>
    <name evidence="7" type="ORF">S1361_05070</name>
</gene>
<dbReference type="Proteomes" id="UP000663908">
    <property type="component" value="Chromosome"/>
</dbReference>
<comment type="similarity">
    <text evidence="1">Belongs to the glycosyltransferase 28 family.</text>
</comment>
<dbReference type="RefSeq" id="WP_208030641.1">
    <property type="nucleotide sequence ID" value="NZ_CP071839.1"/>
</dbReference>
<reference evidence="7 8" key="1">
    <citation type="submission" date="2021-03" db="EMBL/GenBank/DDBJ databases">
        <title>Complete genome sequence of Streptomyces cyanogenus S136, producer of anticancer angucycline landomycin A.</title>
        <authorList>
            <person name="Hrab P."/>
            <person name="Ruckert C."/>
            <person name="Busche T."/>
            <person name="Ostash I."/>
            <person name="Kalinowski J."/>
            <person name="Fedorenko V."/>
            <person name="Yushchuk O."/>
            <person name="Ostash B."/>
        </authorList>
    </citation>
    <scope>NUCLEOTIDE SEQUENCE [LARGE SCALE GENOMIC DNA]</scope>
    <source>
        <strain evidence="7 8">S136</strain>
    </source>
</reference>
<proteinExistence type="inferred from homology"/>
<evidence type="ECO:0000259" key="5">
    <source>
        <dbReference type="Pfam" id="PF06722"/>
    </source>
</evidence>
<evidence type="ECO:0000256" key="1">
    <source>
        <dbReference type="ARBA" id="ARBA00006962"/>
    </source>
</evidence>
<dbReference type="GO" id="GO:0016757">
    <property type="term" value="F:glycosyltransferase activity"/>
    <property type="evidence" value="ECO:0007669"/>
    <property type="project" value="UniProtKB-KW"/>
</dbReference>
<keyword evidence="8" id="KW-1185">Reference proteome</keyword>
<feature type="domain" description="Erythromycin biosynthesis protein CIII-like N-terminal" evidence="6">
    <location>
        <begin position="22"/>
        <end position="246"/>
    </location>
</feature>
<sequence length="411" mass="43392">MKVLFVPWSQPTFYYQMVPLAWALRAAGAEVRVAGQPQLADAVKRSGLTITQVGAGYDYLPAFQRIADEIARHNREHPDRKADLERKAAPTPEMRRRVLERKFAPFVETATAMAGELVELAGAWRPDLVVSNPFVLAAPLAAHASGARLVHHLTGPAVERQMGFFPGSGAAPELWTQSLLRLFEGYGVPVRPEYASATVDPCPQSLQYPGTPDRLPVRFVPYNGPGDAPLWLSRPAGRPRVCVTWGTTTTQLGGEDSFLVPDILAALSGLDTEVVLAVKGSDRELLGEVPANVRVVEDLPLHLLLPSCDAIVHQGGTGTMLTAASFGVPQVLIAGMLDQVATATRLASSGAGLHLDAAGFSPAALTAAVGAALADGTVRKAADALRQEIADQPSPADVAGQLADAPAVHAA</sequence>
<keyword evidence="2 7" id="KW-0328">Glycosyltransferase</keyword>
<evidence type="ECO:0000259" key="6">
    <source>
        <dbReference type="Pfam" id="PF21036"/>
    </source>
</evidence>
<organism evidence="7 8">
    <name type="scientific">Streptomyces cyanogenus</name>
    <dbReference type="NCBI Taxonomy" id="80860"/>
    <lineage>
        <taxon>Bacteria</taxon>
        <taxon>Bacillati</taxon>
        <taxon>Actinomycetota</taxon>
        <taxon>Actinomycetes</taxon>
        <taxon>Kitasatosporales</taxon>
        <taxon>Streptomycetaceae</taxon>
        <taxon>Streptomyces</taxon>
    </lineage>
</organism>
<dbReference type="SUPFAM" id="SSF53756">
    <property type="entry name" value="UDP-Glycosyltransferase/glycogen phosphorylase"/>
    <property type="match status" value="1"/>
</dbReference>
<accession>A0ABX7TJA4</accession>
<evidence type="ECO:0000313" key="7">
    <source>
        <dbReference type="EMBL" id="QTD96710.1"/>
    </source>
</evidence>
<evidence type="ECO:0000256" key="4">
    <source>
        <dbReference type="SAM" id="MobiDB-lite"/>
    </source>
</evidence>
<dbReference type="EMBL" id="CP071839">
    <property type="protein sequence ID" value="QTD96710.1"/>
    <property type="molecule type" value="Genomic_DNA"/>
</dbReference>
<dbReference type="CDD" id="cd03784">
    <property type="entry name" value="GT1_Gtf-like"/>
    <property type="match status" value="1"/>
</dbReference>
<dbReference type="PANTHER" id="PTHR48050">
    <property type="entry name" value="STEROL 3-BETA-GLUCOSYLTRANSFERASE"/>
    <property type="match status" value="1"/>
</dbReference>
<keyword evidence="3 7" id="KW-0808">Transferase</keyword>
<evidence type="ECO:0000256" key="3">
    <source>
        <dbReference type="ARBA" id="ARBA00022679"/>
    </source>
</evidence>
<dbReference type="InterPro" id="IPR050426">
    <property type="entry name" value="Glycosyltransferase_28"/>
</dbReference>
<protein>
    <submittedName>
        <fullName evidence="7">Desosaminyl transferase EryCIII</fullName>
        <ecNumber evidence="7">2.4.1.278</ecNumber>
    </submittedName>
</protein>
<evidence type="ECO:0000256" key="2">
    <source>
        <dbReference type="ARBA" id="ARBA00022676"/>
    </source>
</evidence>